<evidence type="ECO:0000313" key="10">
    <source>
        <dbReference type="EMBL" id="KAH7068645.1"/>
    </source>
</evidence>
<evidence type="ECO:0000256" key="7">
    <source>
        <dbReference type="SAM" id="Coils"/>
    </source>
</evidence>
<dbReference type="Pfam" id="PF25540">
    <property type="entry name" value="DUF7923"/>
    <property type="match status" value="1"/>
</dbReference>
<dbReference type="AlphaFoldDB" id="A0A8K0VSE6"/>
<dbReference type="GO" id="GO:0008270">
    <property type="term" value="F:zinc ion binding"/>
    <property type="evidence" value="ECO:0007669"/>
    <property type="project" value="UniProtKB-KW"/>
</dbReference>
<dbReference type="InterPro" id="IPR032297">
    <property type="entry name" value="Torus"/>
</dbReference>
<evidence type="ECO:0000256" key="1">
    <source>
        <dbReference type="ARBA" id="ARBA00022723"/>
    </source>
</evidence>
<proteinExistence type="predicted"/>
<dbReference type="Pfam" id="PF16131">
    <property type="entry name" value="Torus"/>
    <property type="match status" value="1"/>
</dbReference>
<keyword evidence="2" id="KW-0747">Spliceosome</keyword>
<dbReference type="OrthoDB" id="2270193at2759"/>
<keyword evidence="5" id="KW-0508">mRNA splicing</keyword>
<evidence type="ECO:0000256" key="6">
    <source>
        <dbReference type="PROSITE-ProRule" id="PRU00723"/>
    </source>
</evidence>
<dbReference type="Pfam" id="PF25542">
    <property type="entry name" value="zf-CCCH_12"/>
    <property type="match status" value="1"/>
</dbReference>
<keyword evidence="7" id="KW-0175">Coiled coil</keyword>
<dbReference type="InterPro" id="IPR000571">
    <property type="entry name" value="Znf_CCCH"/>
</dbReference>
<dbReference type="InterPro" id="IPR036855">
    <property type="entry name" value="Znf_CCCH_sf"/>
</dbReference>
<dbReference type="InterPro" id="IPR057683">
    <property type="entry name" value="DUF7923"/>
</dbReference>
<evidence type="ECO:0000256" key="3">
    <source>
        <dbReference type="ARBA" id="ARBA00022771"/>
    </source>
</evidence>
<feature type="compositionally biased region" description="Polar residues" evidence="8">
    <location>
        <begin position="308"/>
        <end position="331"/>
    </location>
</feature>
<organism evidence="10 11">
    <name type="scientific">Paraphoma chrysanthemicola</name>
    <dbReference type="NCBI Taxonomy" id="798071"/>
    <lineage>
        <taxon>Eukaryota</taxon>
        <taxon>Fungi</taxon>
        <taxon>Dikarya</taxon>
        <taxon>Ascomycota</taxon>
        <taxon>Pezizomycotina</taxon>
        <taxon>Dothideomycetes</taxon>
        <taxon>Pleosporomycetidae</taxon>
        <taxon>Pleosporales</taxon>
        <taxon>Pleosporineae</taxon>
        <taxon>Phaeosphaeriaceae</taxon>
        <taxon>Paraphoma</taxon>
    </lineage>
</organism>
<dbReference type="PANTHER" id="PTHR37543:SF1">
    <property type="entry name" value="CCCH ZINC FINGER DNA BINDING PROTEIN (AFU_ORTHOLOGUE AFUA_5G12760)"/>
    <property type="match status" value="1"/>
</dbReference>
<evidence type="ECO:0000256" key="4">
    <source>
        <dbReference type="ARBA" id="ARBA00022833"/>
    </source>
</evidence>
<reference evidence="10" key="1">
    <citation type="journal article" date="2021" name="Nat. Commun.">
        <title>Genetic determinants of endophytism in the Arabidopsis root mycobiome.</title>
        <authorList>
            <person name="Mesny F."/>
            <person name="Miyauchi S."/>
            <person name="Thiergart T."/>
            <person name="Pickel B."/>
            <person name="Atanasova L."/>
            <person name="Karlsson M."/>
            <person name="Huettel B."/>
            <person name="Barry K.W."/>
            <person name="Haridas S."/>
            <person name="Chen C."/>
            <person name="Bauer D."/>
            <person name="Andreopoulos W."/>
            <person name="Pangilinan J."/>
            <person name="LaButti K."/>
            <person name="Riley R."/>
            <person name="Lipzen A."/>
            <person name="Clum A."/>
            <person name="Drula E."/>
            <person name="Henrissat B."/>
            <person name="Kohler A."/>
            <person name="Grigoriev I.V."/>
            <person name="Martin F.M."/>
            <person name="Hacquard S."/>
        </authorList>
    </citation>
    <scope>NUCLEOTIDE SEQUENCE</scope>
    <source>
        <strain evidence="10">MPI-SDFR-AT-0120</strain>
    </source>
</reference>
<dbReference type="Proteomes" id="UP000813461">
    <property type="component" value="Unassembled WGS sequence"/>
</dbReference>
<dbReference type="PANTHER" id="PTHR37543">
    <property type="entry name" value="CCCH ZINC FINGER DNA BINDING PROTEIN (AFU_ORTHOLOGUE AFUA_5G12760)"/>
    <property type="match status" value="1"/>
</dbReference>
<dbReference type="SUPFAM" id="SSF90229">
    <property type="entry name" value="CCCH zinc finger"/>
    <property type="match status" value="1"/>
</dbReference>
<dbReference type="EMBL" id="JAGMVJ010000031">
    <property type="protein sequence ID" value="KAH7068645.1"/>
    <property type="molecule type" value="Genomic_DNA"/>
</dbReference>
<feature type="domain" description="C3H1-type" evidence="9">
    <location>
        <begin position="334"/>
        <end position="361"/>
    </location>
</feature>
<keyword evidence="11" id="KW-1185">Reference proteome</keyword>
<dbReference type="InterPro" id="IPR057654">
    <property type="entry name" value="Znf-CCCH_tandem"/>
</dbReference>
<keyword evidence="3 6" id="KW-0863">Zinc-finger</keyword>
<feature type="zinc finger region" description="C3H1-type" evidence="6">
    <location>
        <begin position="334"/>
        <end position="361"/>
    </location>
</feature>
<evidence type="ECO:0000259" key="9">
    <source>
        <dbReference type="PROSITE" id="PS50103"/>
    </source>
</evidence>
<feature type="region of interest" description="Disordered" evidence="8">
    <location>
        <begin position="262"/>
        <end position="331"/>
    </location>
</feature>
<comment type="caution">
    <text evidence="10">The sequence shown here is derived from an EMBL/GenBank/DDBJ whole genome shotgun (WGS) entry which is preliminary data.</text>
</comment>
<keyword evidence="2" id="KW-0507">mRNA processing</keyword>
<sequence>MLADGKIDSLDTHLEQFKLNNQTAQSDLQNLLREYGQLLNDYKDLKKTLESKKSNAGARAPAKSAATVAAGKARNPYVLVLIDGDGYIFNDELIRDKEEGGMRAARMLNDAVEKYLQQSVPEARNARVVVRIYADLTNLSKQLAKAKLAGLEKRSLAPFSAAFTRAISLFDFVDALDEEGTKFKIRDQLKIASDDSACTHILFAACHDSAYLSTLVPFSGLREKLTLVQAAGWNSEFHQFNLNVTEFPTIFRWSDLPAAAPATKATQANGNAKPAPKKAPSNGPSDPRQYDTWRNDSAGAKDQRSEAGRSSSMATNGHANETGTSFNGSNAQQKSSSPLCRYFQKGFCRFGNKCTFQHVPPTLNATSQQPQKNSKERSNVSEYLPTGTSVGYIPLNKDAQRLDLYMRPPSQEEWSIYNTRFHKQKPCNNFHLQRVCTTFGCPYDHQELEPEARHVLEYVLKCSPCPRKSECRQSDCFYGHICQKDGCQGQMKGCRMKADLHNVDPKMVNMVPAEDEEELVHYEPAGVQMPNENGYLW</sequence>
<evidence type="ECO:0000256" key="2">
    <source>
        <dbReference type="ARBA" id="ARBA00022728"/>
    </source>
</evidence>
<feature type="compositionally biased region" description="Low complexity" evidence="8">
    <location>
        <begin position="262"/>
        <end position="285"/>
    </location>
</feature>
<feature type="compositionally biased region" description="Basic and acidic residues" evidence="8">
    <location>
        <begin position="288"/>
        <end position="307"/>
    </location>
</feature>
<keyword evidence="1 6" id="KW-0479">Metal-binding</keyword>
<dbReference type="PROSITE" id="PS50103">
    <property type="entry name" value="ZF_C3H1"/>
    <property type="match status" value="1"/>
</dbReference>
<gene>
    <name evidence="10" type="ORF">FB567DRAFT_482944</name>
</gene>
<feature type="coiled-coil region" evidence="7">
    <location>
        <begin position="14"/>
        <end position="55"/>
    </location>
</feature>
<evidence type="ECO:0000256" key="8">
    <source>
        <dbReference type="SAM" id="MobiDB-lite"/>
    </source>
</evidence>
<evidence type="ECO:0000313" key="11">
    <source>
        <dbReference type="Proteomes" id="UP000813461"/>
    </source>
</evidence>
<accession>A0A8K0VSE6</accession>
<dbReference type="Pfam" id="PF25543">
    <property type="entry name" value="zf-CCCH_tandem"/>
    <property type="match status" value="1"/>
</dbReference>
<name>A0A8K0VSE6_9PLEO</name>
<evidence type="ECO:0000256" key="5">
    <source>
        <dbReference type="ARBA" id="ARBA00023187"/>
    </source>
</evidence>
<keyword evidence="4 6" id="KW-0862">Zinc</keyword>
<dbReference type="Gene3D" id="4.10.1000.10">
    <property type="entry name" value="Zinc finger, CCCH-type"/>
    <property type="match status" value="1"/>
</dbReference>
<protein>
    <recommendedName>
        <fullName evidence="9">C3H1-type domain-containing protein</fullName>
    </recommendedName>
</protein>
<dbReference type="SMART" id="SM00356">
    <property type="entry name" value="ZnF_C3H1"/>
    <property type="match status" value="1"/>
</dbReference>